<reference evidence="1 2" key="1">
    <citation type="submission" date="2021-02" db="EMBL/GenBank/DDBJ databases">
        <title>Bacillus sp. RD4P76, an endophyte from a halophyte.</title>
        <authorList>
            <person name="Sun J.-Q."/>
        </authorList>
    </citation>
    <scope>NUCLEOTIDE SEQUENCE [LARGE SCALE GENOMIC DNA]</scope>
    <source>
        <strain evidence="1 2">RD4P76</strain>
    </source>
</reference>
<protein>
    <submittedName>
        <fullName evidence="1">YheC/YheD family protein</fullName>
    </submittedName>
</protein>
<proteinExistence type="predicted"/>
<dbReference type="RefSeq" id="WP_204203143.1">
    <property type="nucleotide sequence ID" value="NZ_JAFELM010000027.1"/>
</dbReference>
<name>A0ABS2DH82_9BACI</name>
<evidence type="ECO:0000313" key="1">
    <source>
        <dbReference type="EMBL" id="MBM6617776.1"/>
    </source>
</evidence>
<keyword evidence="2" id="KW-1185">Reference proteome</keyword>
<dbReference type="Pfam" id="PF14398">
    <property type="entry name" value="ATPgrasp_YheCD"/>
    <property type="match status" value="1"/>
</dbReference>
<dbReference type="Proteomes" id="UP001518925">
    <property type="component" value="Unassembled WGS sequence"/>
</dbReference>
<comment type="caution">
    <text evidence="1">The sequence shown here is derived from an EMBL/GenBank/DDBJ whole genome shotgun (WGS) entry which is preliminary data.</text>
</comment>
<dbReference type="InterPro" id="IPR026838">
    <property type="entry name" value="YheC/D"/>
</dbReference>
<dbReference type="EMBL" id="JAFELM010000027">
    <property type="protein sequence ID" value="MBM6617776.1"/>
    <property type="molecule type" value="Genomic_DNA"/>
</dbReference>
<dbReference type="SUPFAM" id="SSF56059">
    <property type="entry name" value="Glutathione synthetase ATP-binding domain-like"/>
    <property type="match status" value="1"/>
</dbReference>
<gene>
    <name evidence="1" type="ORF">JR050_08855</name>
</gene>
<evidence type="ECO:0000313" key="2">
    <source>
        <dbReference type="Proteomes" id="UP001518925"/>
    </source>
</evidence>
<organism evidence="1 2">
    <name type="scientific">Bacillus suaedaesalsae</name>
    <dbReference type="NCBI Taxonomy" id="2810349"/>
    <lineage>
        <taxon>Bacteria</taxon>
        <taxon>Bacillati</taxon>
        <taxon>Bacillota</taxon>
        <taxon>Bacilli</taxon>
        <taxon>Bacillales</taxon>
        <taxon>Bacillaceae</taxon>
        <taxon>Bacillus</taxon>
    </lineage>
</organism>
<accession>A0ABS2DH82</accession>
<sequence length="373" mass="42979">MSTSFFQTNNEHITWGEHLPFRSSPLSFFPLVGILAGTSTQKAFLGNEAAFKRIQLTLQRAGGLSFVFTPSTYSSEKILGYVYDFQNECWRSYRFPLPSVVYNRVPLRKMEQTKQFLNLKNFLNTCNIPFFNDCFFHKDEVFTILCSNENLLPFLPVTCDLDSIMTFHDMIQQFQSVYLKPCKGKRGKGIVVVKKNDDDSWDIETIDTKLKIHSDIELINGWIQPMLDKDYIVQQFVAPLNWNGSRFDYRVLVHRKNETDFVMSGIGVRQSGHQQVTTHVPAGGKILSFSQLPFKEDKRTLNFLASEIGKTLTNQYANIGEFSMDVGKGKNGDLYIFEVNSKPMVFDEDHIRRKGLKNLIELFIFFSKQNGEK</sequence>